<dbReference type="InterPro" id="IPR036866">
    <property type="entry name" value="RibonucZ/Hydroxyglut_hydro"/>
</dbReference>
<dbReference type="AlphaFoldDB" id="A0A4R7CUX7"/>
<evidence type="ECO:0000256" key="1">
    <source>
        <dbReference type="ARBA" id="ARBA00007749"/>
    </source>
</evidence>
<evidence type="ECO:0000256" key="3">
    <source>
        <dbReference type="ARBA" id="ARBA00022801"/>
    </source>
</evidence>
<name>A0A4R7CUX7_9SPHI</name>
<organism evidence="6 7">
    <name type="scientific">Sphingobacterium paludis</name>
    <dbReference type="NCBI Taxonomy" id="1476465"/>
    <lineage>
        <taxon>Bacteria</taxon>
        <taxon>Pseudomonadati</taxon>
        <taxon>Bacteroidota</taxon>
        <taxon>Sphingobacteriia</taxon>
        <taxon>Sphingobacteriales</taxon>
        <taxon>Sphingobacteriaceae</taxon>
        <taxon>Sphingobacterium</taxon>
    </lineage>
</organism>
<proteinExistence type="inferred from homology"/>
<dbReference type="SUPFAM" id="SSF56281">
    <property type="entry name" value="Metallo-hydrolase/oxidoreductase"/>
    <property type="match status" value="1"/>
</dbReference>
<evidence type="ECO:0000313" key="6">
    <source>
        <dbReference type="EMBL" id="TDS12189.1"/>
    </source>
</evidence>
<comment type="similarity">
    <text evidence="1">Belongs to the metallo-beta-lactamase superfamily.</text>
</comment>
<evidence type="ECO:0000256" key="4">
    <source>
        <dbReference type="ARBA" id="ARBA00022833"/>
    </source>
</evidence>
<sequence length="329" mass="36608">MNRRNVIKSGLAVAGAIISSRLIGSSRKAPKQMQTGMRSLRLDIGTLETYIISDGFVELEHIHPVFAPDENPVLVKQELEKLHLKDQPGQASINILLIRSNGKLILLDTGSGIYLGPNSGKLLEGLESLGIEPVDITDIIISHAHLDHIGGILDGNGNLVFPSAAYHIAAKEHEFWMAKEPSFSRSKGQSDQSFSISLAKKIFTKIASKLHLFQYGDTLFGCMKTELAEGHTPGHTIFTIYAGNKAIKHIVDTFHTPLLIAQPGWGTQWDTDFYKAVETRELIIKRAIEQNTVIMSCHLPWPGLGYIDRVDNQAYWTIYPYFEPNRIII</sequence>
<keyword evidence="7" id="KW-1185">Reference proteome</keyword>
<dbReference type="InterPro" id="IPR001279">
    <property type="entry name" value="Metallo-B-lactamas"/>
</dbReference>
<accession>A0A4R7CUX7</accession>
<dbReference type="InterPro" id="IPR051013">
    <property type="entry name" value="MBL_superfamily_lactonases"/>
</dbReference>
<keyword evidence="4" id="KW-0862">Zinc</keyword>
<dbReference type="OrthoDB" id="9802897at2"/>
<dbReference type="RefSeq" id="WP_133640837.1">
    <property type="nucleotide sequence ID" value="NZ_SNZV01000006.1"/>
</dbReference>
<dbReference type="PANTHER" id="PTHR42978:SF6">
    <property type="entry name" value="QUORUM-QUENCHING LACTONASE YTNP-RELATED"/>
    <property type="match status" value="1"/>
</dbReference>
<dbReference type="Gene3D" id="3.60.15.10">
    <property type="entry name" value="Ribonuclease Z/Hydroxyacylglutathione hydrolase-like"/>
    <property type="match status" value="1"/>
</dbReference>
<comment type="caution">
    <text evidence="6">The sequence shown here is derived from an EMBL/GenBank/DDBJ whole genome shotgun (WGS) entry which is preliminary data.</text>
</comment>
<keyword evidence="3" id="KW-0378">Hydrolase</keyword>
<evidence type="ECO:0000259" key="5">
    <source>
        <dbReference type="SMART" id="SM00849"/>
    </source>
</evidence>
<gene>
    <name evidence="6" type="ORF">B0I21_10644</name>
</gene>
<dbReference type="GO" id="GO:0016787">
    <property type="term" value="F:hydrolase activity"/>
    <property type="evidence" value="ECO:0007669"/>
    <property type="project" value="UniProtKB-KW"/>
</dbReference>
<evidence type="ECO:0000313" key="7">
    <source>
        <dbReference type="Proteomes" id="UP000294752"/>
    </source>
</evidence>
<dbReference type="Pfam" id="PF00753">
    <property type="entry name" value="Lactamase_B"/>
    <property type="match status" value="1"/>
</dbReference>
<keyword evidence="2" id="KW-0479">Metal-binding</keyword>
<dbReference type="SMART" id="SM00849">
    <property type="entry name" value="Lactamase_B"/>
    <property type="match status" value="1"/>
</dbReference>
<dbReference type="Proteomes" id="UP000294752">
    <property type="component" value="Unassembled WGS sequence"/>
</dbReference>
<evidence type="ECO:0000256" key="2">
    <source>
        <dbReference type="ARBA" id="ARBA00022723"/>
    </source>
</evidence>
<protein>
    <submittedName>
        <fullName evidence="6">Metallo-beta-lactamase superfamily protein</fullName>
    </submittedName>
</protein>
<reference evidence="6 7" key="1">
    <citation type="submission" date="2019-03" db="EMBL/GenBank/DDBJ databases">
        <title>Genomic Encyclopedia of Type Strains, Phase III (KMG-III): the genomes of soil and plant-associated and newly described type strains.</title>
        <authorList>
            <person name="Whitman W."/>
        </authorList>
    </citation>
    <scope>NUCLEOTIDE SEQUENCE [LARGE SCALE GENOMIC DNA]</scope>
    <source>
        <strain evidence="6 7">CGMCC 1.12801</strain>
    </source>
</reference>
<dbReference type="CDD" id="cd07720">
    <property type="entry name" value="OPHC2-like_MBL-fold"/>
    <property type="match status" value="1"/>
</dbReference>
<dbReference type="EMBL" id="SNZV01000006">
    <property type="protein sequence ID" value="TDS12189.1"/>
    <property type="molecule type" value="Genomic_DNA"/>
</dbReference>
<dbReference type="GO" id="GO:0046872">
    <property type="term" value="F:metal ion binding"/>
    <property type="evidence" value="ECO:0007669"/>
    <property type="project" value="UniProtKB-KW"/>
</dbReference>
<dbReference type="PANTHER" id="PTHR42978">
    <property type="entry name" value="QUORUM-QUENCHING LACTONASE YTNP-RELATED-RELATED"/>
    <property type="match status" value="1"/>
</dbReference>
<feature type="domain" description="Metallo-beta-lactamase" evidence="5">
    <location>
        <begin position="92"/>
        <end position="298"/>
    </location>
</feature>